<dbReference type="CDD" id="cd00448">
    <property type="entry name" value="YjgF_YER057c_UK114_family"/>
    <property type="match status" value="1"/>
</dbReference>
<dbReference type="PANTHER" id="PTHR11803:SF44">
    <property type="entry name" value="RUTC FAMILY PROTEIN YJGH"/>
    <property type="match status" value="1"/>
</dbReference>
<dbReference type="GO" id="GO:0005829">
    <property type="term" value="C:cytosol"/>
    <property type="evidence" value="ECO:0007669"/>
    <property type="project" value="TreeGrafter"/>
</dbReference>
<dbReference type="GO" id="GO:0019239">
    <property type="term" value="F:deaminase activity"/>
    <property type="evidence" value="ECO:0007669"/>
    <property type="project" value="TreeGrafter"/>
</dbReference>
<dbReference type="InterPro" id="IPR035959">
    <property type="entry name" value="RutC-like_sf"/>
</dbReference>
<dbReference type="AlphaFoldDB" id="A0A9X3SCE7"/>
<dbReference type="PANTHER" id="PTHR11803">
    <property type="entry name" value="2-IMINOBUTANOATE/2-IMINOPROPANOATE DEAMINASE RIDA"/>
    <property type="match status" value="1"/>
</dbReference>
<sequence length="117" mass="12310">MYASGPDYAHSAEVVAPTRWLFVAGTMGLDAGGGAPPTLAEQLELVWANLREILADAGMTVDHIVRVTSYLRSADYAEENAAARLVALGGRRVPTTAIVVGTLSESWLVELEVVAAA</sequence>
<dbReference type="InterPro" id="IPR006175">
    <property type="entry name" value="YjgF/YER057c/UK114"/>
</dbReference>
<accession>A0A9X3SCE7</accession>
<organism evidence="1 2">
    <name type="scientific">Solirubrobacter phytolaccae</name>
    <dbReference type="NCBI Taxonomy" id="1404360"/>
    <lineage>
        <taxon>Bacteria</taxon>
        <taxon>Bacillati</taxon>
        <taxon>Actinomycetota</taxon>
        <taxon>Thermoleophilia</taxon>
        <taxon>Solirubrobacterales</taxon>
        <taxon>Solirubrobacteraceae</taxon>
        <taxon>Solirubrobacter</taxon>
    </lineage>
</organism>
<comment type="caution">
    <text evidence="1">The sequence shown here is derived from an EMBL/GenBank/DDBJ whole genome shotgun (WGS) entry which is preliminary data.</text>
</comment>
<evidence type="ECO:0000313" key="2">
    <source>
        <dbReference type="Proteomes" id="UP001147653"/>
    </source>
</evidence>
<dbReference type="Proteomes" id="UP001147653">
    <property type="component" value="Unassembled WGS sequence"/>
</dbReference>
<dbReference type="Pfam" id="PF01042">
    <property type="entry name" value="Ribonuc_L-PSP"/>
    <property type="match status" value="1"/>
</dbReference>
<evidence type="ECO:0000313" key="1">
    <source>
        <dbReference type="EMBL" id="MDA0182435.1"/>
    </source>
</evidence>
<dbReference type="Gene3D" id="3.30.1330.40">
    <property type="entry name" value="RutC-like"/>
    <property type="match status" value="1"/>
</dbReference>
<gene>
    <name evidence="1" type="ORF">OJ997_19155</name>
</gene>
<proteinExistence type="predicted"/>
<dbReference type="RefSeq" id="WP_270026801.1">
    <property type="nucleotide sequence ID" value="NZ_JAPDDP010000035.1"/>
</dbReference>
<name>A0A9X3SCE7_9ACTN</name>
<reference evidence="1" key="1">
    <citation type="submission" date="2022-10" db="EMBL/GenBank/DDBJ databases">
        <title>The WGS of Solirubrobacter phytolaccae KCTC 29190.</title>
        <authorList>
            <person name="Jiang Z."/>
        </authorList>
    </citation>
    <scope>NUCLEOTIDE SEQUENCE</scope>
    <source>
        <strain evidence="1">KCTC 29190</strain>
    </source>
</reference>
<protein>
    <submittedName>
        <fullName evidence="1">RidA family protein</fullName>
    </submittedName>
</protein>
<dbReference type="SUPFAM" id="SSF55298">
    <property type="entry name" value="YjgF-like"/>
    <property type="match status" value="1"/>
</dbReference>
<keyword evidence="2" id="KW-1185">Reference proteome</keyword>
<dbReference type="EMBL" id="JAPDDP010000035">
    <property type="protein sequence ID" value="MDA0182435.1"/>
    <property type="molecule type" value="Genomic_DNA"/>
</dbReference>